<proteinExistence type="predicted"/>
<keyword evidence="4 5" id="KW-0472">Membrane</keyword>
<comment type="caution">
    <text evidence="7">The sequence shown here is derived from an EMBL/GenBank/DDBJ whole genome shotgun (WGS) entry which is preliminary data.</text>
</comment>
<reference evidence="7" key="1">
    <citation type="submission" date="2021-02" db="EMBL/GenBank/DDBJ databases">
        <authorList>
            <person name="Nowell W R."/>
        </authorList>
    </citation>
    <scope>NUCLEOTIDE SEQUENCE</scope>
</reference>
<feature type="domain" description="SLC26A/SulP transporter" evidence="6">
    <location>
        <begin position="50"/>
        <end position="330"/>
    </location>
</feature>
<feature type="transmembrane region" description="Helical" evidence="5">
    <location>
        <begin position="131"/>
        <end position="151"/>
    </location>
</feature>
<dbReference type="Proteomes" id="UP000681722">
    <property type="component" value="Unassembled WGS sequence"/>
</dbReference>
<dbReference type="GO" id="GO:0016020">
    <property type="term" value="C:membrane"/>
    <property type="evidence" value="ECO:0007669"/>
    <property type="project" value="UniProtKB-SubCell"/>
</dbReference>
<feature type="transmembrane region" description="Helical" evidence="5">
    <location>
        <begin position="291"/>
        <end position="313"/>
    </location>
</feature>
<feature type="transmembrane region" description="Helical" evidence="5">
    <location>
        <begin position="212"/>
        <end position="229"/>
    </location>
</feature>
<evidence type="ECO:0000313" key="8">
    <source>
        <dbReference type="EMBL" id="CAF3991138.1"/>
    </source>
</evidence>
<organism evidence="7 9">
    <name type="scientific">Didymodactylos carnosus</name>
    <dbReference type="NCBI Taxonomy" id="1234261"/>
    <lineage>
        <taxon>Eukaryota</taxon>
        <taxon>Metazoa</taxon>
        <taxon>Spiralia</taxon>
        <taxon>Gnathifera</taxon>
        <taxon>Rotifera</taxon>
        <taxon>Eurotatoria</taxon>
        <taxon>Bdelloidea</taxon>
        <taxon>Philodinida</taxon>
        <taxon>Philodinidae</taxon>
        <taxon>Didymodactylos</taxon>
    </lineage>
</organism>
<dbReference type="Proteomes" id="UP000663829">
    <property type="component" value="Unassembled WGS sequence"/>
</dbReference>
<evidence type="ECO:0000313" key="7">
    <source>
        <dbReference type="EMBL" id="CAF1228373.1"/>
    </source>
</evidence>
<evidence type="ECO:0000256" key="1">
    <source>
        <dbReference type="ARBA" id="ARBA00004141"/>
    </source>
</evidence>
<dbReference type="EMBL" id="CAJOBC010009571">
    <property type="protein sequence ID" value="CAF3991138.1"/>
    <property type="molecule type" value="Genomic_DNA"/>
</dbReference>
<keyword evidence="9" id="KW-1185">Reference proteome</keyword>
<evidence type="ECO:0000313" key="9">
    <source>
        <dbReference type="Proteomes" id="UP000663829"/>
    </source>
</evidence>
<protein>
    <recommendedName>
        <fullName evidence="6">SLC26A/SulP transporter domain-containing protein</fullName>
    </recommendedName>
</protein>
<name>A0A814YDL1_9BILA</name>
<feature type="transmembrane region" description="Helical" evidence="5">
    <location>
        <begin position="241"/>
        <end position="265"/>
    </location>
</feature>
<feature type="transmembrane region" description="Helical" evidence="5">
    <location>
        <begin position="157"/>
        <end position="175"/>
    </location>
</feature>
<dbReference type="PANTHER" id="PTHR11814">
    <property type="entry name" value="SULFATE TRANSPORTER"/>
    <property type="match status" value="1"/>
</dbReference>
<dbReference type="OrthoDB" id="288203at2759"/>
<comment type="subcellular location">
    <subcellularLocation>
        <location evidence="1">Membrane</location>
        <topology evidence="1">Multi-pass membrane protein</topology>
    </subcellularLocation>
</comment>
<feature type="transmembrane region" description="Helical" evidence="5">
    <location>
        <begin position="104"/>
        <end position="124"/>
    </location>
</feature>
<evidence type="ECO:0000256" key="5">
    <source>
        <dbReference type="SAM" id="Phobius"/>
    </source>
</evidence>
<sequence>MSTIYVNHEPPTYKEQLVHTARRFPRYAKSYVQGLFPIVGWLPRYNLTWLTGDLIAGITVGVIVVPQGMAYAKVAQLPPEYGLYSSFVGLCIYCFFATSKDISIGPTAVMSLLIGQAILSIGTAEYSAPQIASCLTLFSGLVTLVIGLIRLGVLVDFIPNPAIAGFMTGSCITIIIGQLPKLFGITGIKSSLAAYLILGYTLKGLPHTQLDLAFGAVGLVWLYTVKYSVQYLTRRYPKRERLLFFFGIARNAILVIVGTLIAYLINLHKTTSPISILKKVPSGFRQMHPPITTPAILSLIAPYIVPTVIILILEHVAIAKSFGRVNDYKSKQTIITIVC</sequence>
<dbReference type="GO" id="GO:0055085">
    <property type="term" value="P:transmembrane transport"/>
    <property type="evidence" value="ECO:0007669"/>
    <property type="project" value="InterPro"/>
</dbReference>
<evidence type="ECO:0000256" key="4">
    <source>
        <dbReference type="ARBA" id="ARBA00023136"/>
    </source>
</evidence>
<keyword evidence="3 5" id="KW-1133">Transmembrane helix</keyword>
<feature type="transmembrane region" description="Helical" evidence="5">
    <location>
        <begin position="47"/>
        <end position="69"/>
    </location>
</feature>
<dbReference type="InterPro" id="IPR001902">
    <property type="entry name" value="SLC26A/SulP_fam"/>
</dbReference>
<evidence type="ECO:0000259" key="6">
    <source>
        <dbReference type="Pfam" id="PF00916"/>
    </source>
</evidence>
<feature type="transmembrane region" description="Helical" evidence="5">
    <location>
        <begin position="81"/>
        <end position="98"/>
    </location>
</feature>
<dbReference type="InterPro" id="IPR011547">
    <property type="entry name" value="SLC26A/SulP_dom"/>
</dbReference>
<accession>A0A814YDL1</accession>
<dbReference type="EMBL" id="CAJNOQ010009566">
    <property type="protein sequence ID" value="CAF1228373.1"/>
    <property type="molecule type" value="Genomic_DNA"/>
</dbReference>
<dbReference type="AlphaFoldDB" id="A0A814YDL1"/>
<evidence type="ECO:0000256" key="2">
    <source>
        <dbReference type="ARBA" id="ARBA00022692"/>
    </source>
</evidence>
<gene>
    <name evidence="7" type="ORF">GPM918_LOCUS25042</name>
    <name evidence="8" type="ORF">SRO942_LOCUS25048</name>
</gene>
<dbReference type="Pfam" id="PF00916">
    <property type="entry name" value="Sulfate_transp"/>
    <property type="match status" value="1"/>
</dbReference>
<evidence type="ECO:0000256" key="3">
    <source>
        <dbReference type="ARBA" id="ARBA00022989"/>
    </source>
</evidence>
<feature type="transmembrane region" description="Helical" evidence="5">
    <location>
        <begin position="182"/>
        <end position="200"/>
    </location>
</feature>
<keyword evidence="2 5" id="KW-0812">Transmembrane</keyword>